<comment type="caution">
    <text evidence="2">The sequence shown here is derived from an EMBL/GenBank/DDBJ whole genome shotgun (WGS) entry which is preliminary data.</text>
</comment>
<evidence type="ECO:0000256" key="1">
    <source>
        <dbReference type="SAM" id="MobiDB-lite"/>
    </source>
</evidence>
<sequence length="112" mass="11875">DCDSPKSVASTICDHWGMARATPADTRAGDDATLARGGPRERVWKPSPKSADCCLLQPSTEVLIFGTGSDLDGVRGTITIVDAAEGLYRVRLPSGSQRKIMAGLCRAVDPYP</sequence>
<dbReference type="EMBL" id="CAUYUJ010014199">
    <property type="protein sequence ID" value="CAK0838113.1"/>
    <property type="molecule type" value="Genomic_DNA"/>
</dbReference>
<name>A0ABN9T051_9DINO</name>
<evidence type="ECO:0000313" key="3">
    <source>
        <dbReference type="Proteomes" id="UP001189429"/>
    </source>
</evidence>
<reference evidence="2" key="1">
    <citation type="submission" date="2023-10" db="EMBL/GenBank/DDBJ databases">
        <authorList>
            <person name="Chen Y."/>
            <person name="Shah S."/>
            <person name="Dougan E. K."/>
            <person name="Thang M."/>
            <person name="Chan C."/>
        </authorList>
    </citation>
    <scope>NUCLEOTIDE SEQUENCE [LARGE SCALE GENOMIC DNA]</scope>
</reference>
<organism evidence="2 3">
    <name type="scientific">Prorocentrum cordatum</name>
    <dbReference type="NCBI Taxonomy" id="2364126"/>
    <lineage>
        <taxon>Eukaryota</taxon>
        <taxon>Sar</taxon>
        <taxon>Alveolata</taxon>
        <taxon>Dinophyceae</taxon>
        <taxon>Prorocentrales</taxon>
        <taxon>Prorocentraceae</taxon>
        <taxon>Prorocentrum</taxon>
    </lineage>
</organism>
<gene>
    <name evidence="2" type="ORF">PCOR1329_LOCUS34138</name>
</gene>
<accession>A0ABN9T051</accession>
<feature type="region of interest" description="Disordered" evidence="1">
    <location>
        <begin position="23"/>
        <end position="48"/>
    </location>
</feature>
<feature type="non-terminal residue" evidence="2">
    <location>
        <position position="1"/>
    </location>
</feature>
<proteinExistence type="predicted"/>
<dbReference type="Proteomes" id="UP001189429">
    <property type="component" value="Unassembled WGS sequence"/>
</dbReference>
<keyword evidence="3" id="KW-1185">Reference proteome</keyword>
<evidence type="ECO:0000313" key="2">
    <source>
        <dbReference type="EMBL" id="CAK0838113.1"/>
    </source>
</evidence>
<protein>
    <submittedName>
        <fullName evidence="2">Uncharacterized protein</fullName>
    </submittedName>
</protein>